<dbReference type="Pfam" id="PF07992">
    <property type="entry name" value="Pyr_redox_2"/>
    <property type="match status" value="1"/>
</dbReference>
<dbReference type="InterPro" id="IPR045024">
    <property type="entry name" value="NDH-2"/>
</dbReference>
<keyword evidence="8" id="KW-0520">NAD</keyword>
<evidence type="ECO:0000256" key="8">
    <source>
        <dbReference type="ARBA" id="ARBA00023027"/>
    </source>
</evidence>
<evidence type="ECO:0000259" key="11">
    <source>
        <dbReference type="Pfam" id="PF07992"/>
    </source>
</evidence>
<organism evidence="13 14">
    <name type="scientific">Musa balbisiana</name>
    <name type="common">Banana</name>
    <dbReference type="NCBI Taxonomy" id="52838"/>
    <lineage>
        <taxon>Eukaryota</taxon>
        <taxon>Viridiplantae</taxon>
        <taxon>Streptophyta</taxon>
        <taxon>Embryophyta</taxon>
        <taxon>Tracheophyta</taxon>
        <taxon>Spermatophyta</taxon>
        <taxon>Magnoliopsida</taxon>
        <taxon>Liliopsida</taxon>
        <taxon>Zingiberales</taxon>
        <taxon>Musaceae</taxon>
        <taxon>Musa</taxon>
    </lineage>
</organism>
<comment type="similarity">
    <text evidence="2">Belongs to the NADH dehydrogenase family.</text>
</comment>
<dbReference type="Pfam" id="PF22366">
    <property type="entry name" value="NDH2_C"/>
    <property type="match status" value="1"/>
</dbReference>
<protein>
    <recommendedName>
        <fullName evidence="3">NADH:ubiquinone reductase (non-electrogenic)</fullName>
        <ecNumber evidence="3">1.6.5.9</ecNumber>
    </recommendedName>
</protein>
<evidence type="ECO:0000256" key="6">
    <source>
        <dbReference type="ARBA" id="ARBA00022827"/>
    </source>
</evidence>
<comment type="subcellular location">
    <subcellularLocation>
        <location evidence="1">Mitochondrion inner membrane</location>
        <topology evidence="1">Peripheral membrane protein</topology>
    </subcellularLocation>
</comment>
<dbReference type="PANTHER" id="PTHR43706:SF23">
    <property type="entry name" value="NADH:UBIQUINONE REDUCTASE (NON-ELECTROGENIC)"/>
    <property type="match status" value="1"/>
</dbReference>
<keyword evidence="7" id="KW-0560">Oxidoreductase</keyword>
<feature type="domain" description="FAD/NAD(P)-binding" evidence="11">
    <location>
        <begin position="54"/>
        <end position="158"/>
    </location>
</feature>
<evidence type="ECO:0000256" key="1">
    <source>
        <dbReference type="ARBA" id="ARBA00004637"/>
    </source>
</evidence>
<accession>A0A4S8KIA2</accession>
<evidence type="ECO:0000313" key="14">
    <source>
        <dbReference type="Proteomes" id="UP000317650"/>
    </source>
</evidence>
<dbReference type="Proteomes" id="UP000317650">
    <property type="component" value="Chromosome 4"/>
</dbReference>
<comment type="catalytic activity">
    <reaction evidence="10">
        <text>a ubiquinone + NADH + H(+) = a ubiquinol + NAD(+)</text>
        <dbReference type="Rhea" id="RHEA:23152"/>
        <dbReference type="Rhea" id="RHEA-COMP:9565"/>
        <dbReference type="Rhea" id="RHEA-COMP:9566"/>
        <dbReference type="ChEBI" id="CHEBI:15378"/>
        <dbReference type="ChEBI" id="CHEBI:16389"/>
        <dbReference type="ChEBI" id="CHEBI:17976"/>
        <dbReference type="ChEBI" id="CHEBI:57540"/>
        <dbReference type="ChEBI" id="CHEBI:57945"/>
    </reaction>
</comment>
<feature type="domain" description="External alternative NADH-ubiquinone oxidoreductase-like C-terminal" evidence="12">
    <location>
        <begin position="259"/>
        <end position="320"/>
    </location>
</feature>
<gene>
    <name evidence="13" type="ORF">C4D60_Mb04t40120</name>
</gene>
<dbReference type="InterPro" id="IPR036188">
    <property type="entry name" value="FAD/NAD-bd_sf"/>
</dbReference>
<keyword evidence="5" id="KW-0472">Membrane</keyword>
<evidence type="ECO:0000256" key="7">
    <source>
        <dbReference type="ARBA" id="ARBA00023002"/>
    </source>
</evidence>
<keyword evidence="14" id="KW-1185">Reference proteome</keyword>
<dbReference type="SUPFAM" id="SSF51905">
    <property type="entry name" value="FAD/NAD(P)-binding domain"/>
    <property type="match status" value="1"/>
</dbReference>
<dbReference type="InterPro" id="IPR054585">
    <property type="entry name" value="NDH2-like_C"/>
</dbReference>
<keyword evidence="5" id="KW-0999">Mitochondrion inner membrane</keyword>
<dbReference type="GO" id="GO:0005743">
    <property type="term" value="C:mitochondrial inner membrane"/>
    <property type="evidence" value="ECO:0007669"/>
    <property type="project" value="UniProtKB-SubCell"/>
</dbReference>
<keyword evidence="5" id="KW-0496">Mitochondrion</keyword>
<evidence type="ECO:0000259" key="12">
    <source>
        <dbReference type="Pfam" id="PF22366"/>
    </source>
</evidence>
<reference evidence="13 14" key="1">
    <citation type="journal article" date="2019" name="Nat. Plants">
        <title>Genome sequencing of Musa balbisiana reveals subgenome evolution and function divergence in polyploid bananas.</title>
        <authorList>
            <person name="Yao X."/>
        </authorList>
    </citation>
    <scope>NUCLEOTIDE SEQUENCE [LARGE SCALE GENOMIC DNA]</scope>
    <source>
        <strain evidence="14">cv. DH-PKW</strain>
        <tissue evidence="13">Leaves</tissue>
    </source>
</reference>
<dbReference type="AlphaFoldDB" id="A0A4S8KIA2"/>
<evidence type="ECO:0000256" key="9">
    <source>
        <dbReference type="ARBA" id="ARBA00047599"/>
    </source>
</evidence>
<sequence length="324" mass="37054">MRFIVLTFHFDGSGEFAVDYDYLVIALGAKPNTFNTPGVVENCHFLKVYFYLLFDKRITEFAEEKFQRDGIDVKTNFRVVKVSDKAITMTSASSREISVPYGMVVWSTGIGTRPVILDFMKQVGQADRRVLATDEWLRVPNCDGVYALGDCATISQRKVMVELYLKSKQMKDFIDLFKDANGNAVKESKELNIEEFKKALADVDSRVKMLPATAQVAAQQGNYLAKCFNKMKICEENPEGPLRMRGSGRHRFHPFRYRHFGQFAPLGGEQTAAQLPGDWVSIGHSSQWLWYSVYASKQVSWRTRFLVVSDWMRRFIHGRDSSCI</sequence>
<keyword evidence="6" id="KW-0274">FAD</keyword>
<dbReference type="FunFam" id="3.50.50.100:FF:000008">
    <property type="entry name" value="External alternative NAD(P)H-ubiquinone oxidoreductase B1, mitochondrial"/>
    <property type="match status" value="1"/>
</dbReference>
<comment type="caution">
    <text evidence="13">The sequence shown here is derived from an EMBL/GenBank/DDBJ whole genome shotgun (WGS) entry which is preliminary data.</text>
</comment>
<keyword evidence="4" id="KW-0285">Flavoprotein</keyword>
<dbReference type="InterPro" id="IPR023753">
    <property type="entry name" value="FAD/NAD-binding_dom"/>
</dbReference>
<dbReference type="EC" id="1.6.5.9" evidence="3"/>
<dbReference type="Gene3D" id="3.50.50.100">
    <property type="match status" value="3"/>
</dbReference>
<evidence type="ECO:0000256" key="10">
    <source>
        <dbReference type="ARBA" id="ARBA00049010"/>
    </source>
</evidence>
<evidence type="ECO:0000256" key="2">
    <source>
        <dbReference type="ARBA" id="ARBA00005272"/>
    </source>
</evidence>
<dbReference type="GO" id="GO:0050136">
    <property type="term" value="F:NADH dehydrogenase (quinone) (non-electrogenic) activity"/>
    <property type="evidence" value="ECO:0007669"/>
    <property type="project" value="UniProtKB-EC"/>
</dbReference>
<dbReference type="PANTHER" id="PTHR43706">
    <property type="entry name" value="NADH DEHYDROGENASE"/>
    <property type="match status" value="1"/>
</dbReference>
<proteinExistence type="inferred from homology"/>
<evidence type="ECO:0000313" key="13">
    <source>
        <dbReference type="EMBL" id="THU75079.1"/>
    </source>
</evidence>
<name>A0A4S8KIA2_MUSBA</name>
<evidence type="ECO:0000256" key="4">
    <source>
        <dbReference type="ARBA" id="ARBA00022630"/>
    </source>
</evidence>
<evidence type="ECO:0000256" key="3">
    <source>
        <dbReference type="ARBA" id="ARBA00012637"/>
    </source>
</evidence>
<evidence type="ECO:0000256" key="5">
    <source>
        <dbReference type="ARBA" id="ARBA00022792"/>
    </source>
</evidence>
<dbReference type="EMBL" id="PYDT01000001">
    <property type="protein sequence ID" value="THU75079.1"/>
    <property type="molecule type" value="Genomic_DNA"/>
</dbReference>
<dbReference type="STRING" id="52838.A0A4S8KIA2"/>
<comment type="catalytic activity">
    <reaction evidence="9">
        <text>a quinone + NADH + H(+) = a quinol + NAD(+)</text>
        <dbReference type="Rhea" id="RHEA:46160"/>
        <dbReference type="ChEBI" id="CHEBI:15378"/>
        <dbReference type="ChEBI" id="CHEBI:24646"/>
        <dbReference type="ChEBI" id="CHEBI:57540"/>
        <dbReference type="ChEBI" id="CHEBI:57945"/>
        <dbReference type="ChEBI" id="CHEBI:132124"/>
        <dbReference type="EC" id="1.6.5.9"/>
    </reaction>
</comment>